<keyword evidence="4" id="KW-0812">Transmembrane</keyword>
<dbReference type="Gene3D" id="2.80.10.50">
    <property type="match status" value="1"/>
</dbReference>
<evidence type="ECO:0000256" key="4">
    <source>
        <dbReference type="ARBA" id="ARBA00022692"/>
    </source>
</evidence>
<dbReference type="SUPFAM" id="SSF50370">
    <property type="entry name" value="Ricin B-like lectins"/>
    <property type="match status" value="1"/>
</dbReference>
<dbReference type="Gene3D" id="3.90.550.10">
    <property type="entry name" value="Spore Coat Polysaccharide Biosynthesis Protein SpsA, Chain A"/>
    <property type="match status" value="1"/>
</dbReference>
<feature type="domain" description="Ricin B lectin" evidence="15">
    <location>
        <begin position="418"/>
        <end position="500"/>
    </location>
</feature>
<reference evidence="16 17" key="1">
    <citation type="journal article" date="2023" name="Sci. Data">
        <title>Genome assembly of the Korean intertidal mud-creeper Batillaria attramentaria.</title>
        <authorList>
            <person name="Patra A.K."/>
            <person name="Ho P.T."/>
            <person name="Jun S."/>
            <person name="Lee S.J."/>
            <person name="Kim Y."/>
            <person name="Won Y.J."/>
        </authorList>
    </citation>
    <scope>NUCLEOTIDE SEQUENCE [LARGE SCALE GENOMIC DNA]</scope>
    <source>
        <strain evidence="16">Wonlab-2016</strain>
    </source>
</reference>
<evidence type="ECO:0000313" key="16">
    <source>
        <dbReference type="EMBL" id="KAK7488337.1"/>
    </source>
</evidence>
<evidence type="ECO:0000313" key="17">
    <source>
        <dbReference type="Proteomes" id="UP001519460"/>
    </source>
</evidence>
<dbReference type="PANTHER" id="PTHR11675">
    <property type="entry name" value="N-ACETYLGALACTOSAMINYLTRANSFERASE"/>
    <property type="match status" value="1"/>
</dbReference>
<comment type="subcellular location">
    <subcellularLocation>
        <location evidence="2 13">Golgi apparatus membrane</location>
        <topology evidence="2 13">Single-pass type II membrane protein</topology>
    </subcellularLocation>
</comment>
<comment type="pathway">
    <text evidence="13">Protein modification; protein glycosylation.</text>
</comment>
<sequence>MPRLKLKKVIILLLTFCVGYFLMLYWTSFALNGGSKRSRLRSRSGVTREERDSSLLVVGEPEVYNTEYLKTLAKINTPDDQRKYDEASIVICFYNEALSVLLRTVHTVLERTPSHLLHEVILVDDSSEFSHLLNELPKYVEEKLPKVRLLRSPKRLGLIRARVFGAQNATGEVLIFLDSHCEVNRMWIEPLLTRIKADPKNVAVPIIDIVNADTFYYEPSSIVKGGFNWGMHFRWDSLPKTSFSDPKAQAEPIPSPTMAGGLFAMDRQYFHDLGEYDLGMDVWGGENLEISFRIWMCGGRLEIIPCSRVGHIFRKRRPYGSPGGDAFMKNSLRVAHVWMDGYKKYFFLNRPNAEFAEYGDISDRVALRQRLKCKSFKWYLDNIYPEQTLPSAPLDTGSLKSRQDPGKVSNVKTKRKGLLWYETTKSDFRLANVLCMDVDPNTGPYARLMHCNGAGTQNWAWTTSDGVQMLHNPSSGKCLITTGTEPGSQLQASSCVNHKLQHFELVSF</sequence>
<evidence type="ECO:0000256" key="3">
    <source>
        <dbReference type="ARBA" id="ARBA00005680"/>
    </source>
</evidence>
<keyword evidence="10 13" id="KW-1015">Disulfide bond</keyword>
<keyword evidence="5 13" id="KW-0430">Lectin</keyword>
<dbReference type="FunFam" id="3.90.550.10:FF:000053">
    <property type="entry name" value="Polypeptide N-acetylgalactosaminyltransferase"/>
    <property type="match status" value="1"/>
</dbReference>
<organism evidence="16 17">
    <name type="scientific">Batillaria attramentaria</name>
    <dbReference type="NCBI Taxonomy" id="370345"/>
    <lineage>
        <taxon>Eukaryota</taxon>
        <taxon>Metazoa</taxon>
        <taxon>Spiralia</taxon>
        <taxon>Lophotrochozoa</taxon>
        <taxon>Mollusca</taxon>
        <taxon>Gastropoda</taxon>
        <taxon>Caenogastropoda</taxon>
        <taxon>Sorbeoconcha</taxon>
        <taxon>Cerithioidea</taxon>
        <taxon>Batillariidae</taxon>
        <taxon>Batillaria</taxon>
    </lineage>
</organism>
<comment type="caution">
    <text evidence="16">The sequence shown here is derived from an EMBL/GenBank/DDBJ whole genome shotgun (WGS) entry which is preliminary data.</text>
</comment>
<keyword evidence="13" id="KW-0808">Transferase</keyword>
<dbReference type="PROSITE" id="PS50231">
    <property type="entry name" value="RICIN_B_LECTIN"/>
    <property type="match status" value="1"/>
</dbReference>
<dbReference type="InterPro" id="IPR045885">
    <property type="entry name" value="GalNAc-T"/>
</dbReference>
<evidence type="ECO:0000256" key="11">
    <source>
        <dbReference type="ARBA" id="ARBA00023180"/>
    </source>
</evidence>
<dbReference type="InterPro" id="IPR029044">
    <property type="entry name" value="Nucleotide-diphossugar_trans"/>
</dbReference>
<comment type="cofactor">
    <cofactor evidence="1 13">
        <name>Mn(2+)</name>
        <dbReference type="ChEBI" id="CHEBI:29035"/>
    </cofactor>
</comment>
<proteinExistence type="inferred from homology"/>
<feature type="domain" description="Glycosyltransferase 2-like" evidence="14">
    <location>
        <begin position="88"/>
        <end position="270"/>
    </location>
</feature>
<keyword evidence="11" id="KW-0325">Glycoprotein</keyword>
<comment type="similarity">
    <text evidence="3 13">Belongs to the glycosyltransferase 2 family. GalNAc-T subfamily.</text>
</comment>
<dbReference type="InterPro" id="IPR035992">
    <property type="entry name" value="Ricin_B-like_lectins"/>
</dbReference>
<gene>
    <name evidence="16" type="ORF">BaRGS_00020496</name>
</gene>
<dbReference type="Pfam" id="PF00652">
    <property type="entry name" value="Ricin_B_lectin"/>
    <property type="match status" value="1"/>
</dbReference>
<dbReference type="Proteomes" id="UP001519460">
    <property type="component" value="Unassembled WGS sequence"/>
</dbReference>
<dbReference type="EMBL" id="JACVVK020000152">
    <property type="protein sequence ID" value="KAK7488337.1"/>
    <property type="molecule type" value="Genomic_DNA"/>
</dbReference>
<protein>
    <recommendedName>
        <fullName evidence="13">Polypeptide N-acetylgalactosaminyltransferase</fullName>
        <ecNumber evidence="13">2.4.1.-</ecNumber>
    </recommendedName>
    <alternativeName>
        <fullName evidence="13">Protein-UDP acetylgalactosaminyltransferase</fullName>
    </alternativeName>
</protein>
<dbReference type="InterPro" id="IPR000772">
    <property type="entry name" value="Ricin_B_lectin"/>
</dbReference>
<keyword evidence="13" id="KW-0328">Glycosyltransferase</keyword>
<dbReference type="Pfam" id="PF00535">
    <property type="entry name" value="Glycos_transf_2"/>
    <property type="match status" value="1"/>
</dbReference>
<evidence type="ECO:0000256" key="12">
    <source>
        <dbReference type="ARBA" id="ARBA00023211"/>
    </source>
</evidence>
<dbReference type="CDD" id="cd02510">
    <property type="entry name" value="pp-GalNAc-T"/>
    <property type="match status" value="1"/>
</dbReference>
<accession>A0ABD0KN37</accession>
<evidence type="ECO:0000256" key="10">
    <source>
        <dbReference type="ARBA" id="ARBA00023157"/>
    </source>
</evidence>
<dbReference type="GO" id="GO:0016757">
    <property type="term" value="F:glycosyltransferase activity"/>
    <property type="evidence" value="ECO:0007669"/>
    <property type="project" value="UniProtKB-KW"/>
</dbReference>
<dbReference type="InterPro" id="IPR001173">
    <property type="entry name" value="Glyco_trans_2-like"/>
</dbReference>
<keyword evidence="12 13" id="KW-0464">Manganese</keyword>
<dbReference type="SUPFAM" id="SSF53448">
    <property type="entry name" value="Nucleotide-diphospho-sugar transferases"/>
    <property type="match status" value="1"/>
</dbReference>
<dbReference type="AlphaFoldDB" id="A0ABD0KN37"/>
<evidence type="ECO:0000256" key="8">
    <source>
        <dbReference type="ARBA" id="ARBA00023034"/>
    </source>
</evidence>
<keyword evidence="17" id="KW-1185">Reference proteome</keyword>
<dbReference type="EC" id="2.4.1.-" evidence="13"/>
<evidence type="ECO:0000256" key="6">
    <source>
        <dbReference type="ARBA" id="ARBA00022968"/>
    </source>
</evidence>
<evidence type="ECO:0000256" key="2">
    <source>
        <dbReference type="ARBA" id="ARBA00004323"/>
    </source>
</evidence>
<dbReference type="GO" id="GO:0030246">
    <property type="term" value="F:carbohydrate binding"/>
    <property type="evidence" value="ECO:0007669"/>
    <property type="project" value="UniProtKB-KW"/>
</dbReference>
<evidence type="ECO:0000256" key="7">
    <source>
        <dbReference type="ARBA" id="ARBA00022989"/>
    </source>
</evidence>
<keyword evidence="7" id="KW-1133">Transmembrane helix</keyword>
<keyword evidence="8 13" id="KW-0333">Golgi apparatus</keyword>
<evidence type="ECO:0000259" key="15">
    <source>
        <dbReference type="Pfam" id="PF00652"/>
    </source>
</evidence>
<keyword evidence="6" id="KW-0735">Signal-anchor</keyword>
<dbReference type="PANTHER" id="PTHR11675:SF63">
    <property type="entry name" value="POLYPEPTIDE N-ACETYLGALACTOSAMINYLTRANSFERASE"/>
    <property type="match status" value="1"/>
</dbReference>
<name>A0ABD0KN37_9CAEN</name>
<evidence type="ECO:0000256" key="13">
    <source>
        <dbReference type="RuleBase" id="RU361242"/>
    </source>
</evidence>
<evidence type="ECO:0000256" key="9">
    <source>
        <dbReference type="ARBA" id="ARBA00023136"/>
    </source>
</evidence>
<dbReference type="GO" id="GO:0000139">
    <property type="term" value="C:Golgi membrane"/>
    <property type="evidence" value="ECO:0007669"/>
    <property type="project" value="UniProtKB-SubCell"/>
</dbReference>
<evidence type="ECO:0000259" key="14">
    <source>
        <dbReference type="Pfam" id="PF00535"/>
    </source>
</evidence>
<keyword evidence="9" id="KW-0472">Membrane</keyword>
<evidence type="ECO:0000256" key="5">
    <source>
        <dbReference type="ARBA" id="ARBA00022734"/>
    </source>
</evidence>
<evidence type="ECO:0000256" key="1">
    <source>
        <dbReference type="ARBA" id="ARBA00001936"/>
    </source>
</evidence>